<dbReference type="InterPro" id="IPR036291">
    <property type="entry name" value="NAD(P)-bd_dom_sf"/>
</dbReference>
<dbReference type="OrthoDB" id="9974981at2759"/>
<dbReference type="EMBL" id="ML986528">
    <property type="protein sequence ID" value="KAF2272028.1"/>
    <property type="molecule type" value="Genomic_DNA"/>
</dbReference>
<proteinExistence type="predicted"/>
<accession>A0A6A6J7P9</accession>
<dbReference type="GO" id="GO:0016491">
    <property type="term" value="F:oxidoreductase activity"/>
    <property type="evidence" value="ECO:0007669"/>
    <property type="project" value="UniProtKB-KW"/>
</dbReference>
<dbReference type="RefSeq" id="XP_033649567.1">
    <property type="nucleotide sequence ID" value="XM_033800452.1"/>
</dbReference>
<dbReference type="Proteomes" id="UP000800097">
    <property type="component" value="Unassembled WGS sequence"/>
</dbReference>
<evidence type="ECO:0000256" key="2">
    <source>
        <dbReference type="ARBA" id="ARBA00023002"/>
    </source>
</evidence>
<evidence type="ECO:0000313" key="4">
    <source>
        <dbReference type="EMBL" id="KAF2272028.1"/>
    </source>
</evidence>
<feature type="domain" description="NmrA-like" evidence="3">
    <location>
        <begin position="7"/>
        <end position="243"/>
    </location>
</feature>
<evidence type="ECO:0000313" key="5">
    <source>
        <dbReference type="Proteomes" id="UP000800097"/>
    </source>
</evidence>
<keyword evidence="1" id="KW-0521">NADP</keyword>
<dbReference type="Gene3D" id="3.90.25.10">
    <property type="entry name" value="UDP-galactose 4-epimerase, domain 1"/>
    <property type="match status" value="1"/>
</dbReference>
<name>A0A6A6J7P9_WESOR</name>
<evidence type="ECO:0000256" key="1">
    <source>
        <dbReference type="ARBA" id="ARBA00022857"/>
    </source>
</evidence>
<dbReference type="GeneID" id="54553627"/>
<dbReference type="PANTHER" id="PTHR47706:SF10">
    <property type="entry name" value="NMRA-LIKE DOMAIN-CONTAINING PROTEIN"/>
    <property type="match status" value="1"/>
</dbReference>
<dbReference type="Pfam" id="PF05368">
    <property type="entry name" value="NmrA"/>
    <property type="match status" value="1"/>
</dbReference>
<dbReference type="Gene3D" id="3.40.50.720">
    <property type="entry name" value="NAD(P)-binding Rossmann-like Domain"/>
    <property type="match status" value="1"/>
</dbReference>
<sequence>MSIPVLKKIIIAGATGSVGAPILTALLNEPSLDTTILTRASSSAKFPAGVPVKTISDAYTVEELTEAFRGQDAVVVALSTGPVTKDDLAFRIIDAAIAAGVKRFVPSEFGADNLDPRARKLVPIYDAKGKMLEYLNKRANESNGSFTWTSFACGSWLDWALNPAKSGNFLGIDVKNCKATVWDSGDSKFSITTSSNTGLAVVRALLKPAETANQQIFLTDFVTSSNEIISSLEKRTGEKFAVEKKESGPELIALRKKYDEGDFNAAFGLLALSFVADVDVGYDFPKERKIWNGQLGLPEQSLDEVVKEAVELANRS</sequence>
<gene>
    <name evidence="4" type="ORF">EI97DRAFT_453307</name>
</gene>
<dbReference type="InterPro" id="IPR051609">
    <property type="entry name" value="NmrA/Isoflavone_reductase-like"/>
</dbReference>
<keyword evidence="2" id="KW-0560">Oxidoreductase</keyword>
<keyword evidence="5" id="KW-1185">Reference proteome</keyword>
<dbReference type="SUPFAM" id="SSF51735">
    <property type="entry name" value="NAD(P)-binding Rossmann-fold domains"/>
    <property type="match status" value="1"/>
</dbReference>
<dbReference type="CDD" id="cd05259">
    <property type="entry name" value="PCBER_SDR_a"/>
    <property type="match status" value="1"/>
</dbReference>
<dbReference type="PANTHER" id="PTHR47706">
    <property type="entry name" value="NMRA-LIKE FAMILY PROTEIN"/>
    <property type="match status" value="1"/>
</dbReference>
<organism evidence="4 5">
    <name type="scientific">Westerdykella ornata</name>
    <dbReference type="NCBI Taxonomy" id="318751"/>
    <lineage>
        <taxon>Eukaryota</taxon>
        <taxon>Fungi</taxon>
        <taxon>Dikarya</taxon>
        <taxon>Ascomycota</taxon>
        <taxon>Pezizomycotina</taxon>
        <taxon>Dothideomycetes</taxon>
        <taxon>Pleosporomycetidae</taxon>
        <taxon>Pleosporales</taxon>
        <taxon>Sporormiaceae</taxon>
        <taxon>Westerdykella</taxon>
    </lineage>
</organism>
<dbReference type="InterPro" id="IPR045312">
    <property type="entry name" value="PCBER-like"/>
</dbReference>
<evidence type="ECO:0000259" key="3">
    <source>
        <dbReference type="Pfam" id="PF05368"/>
    </source>
</evidence>
<dbReference type="AlphaFoldDB" id="A0A6A6J7P9"/>
<reference evidence="4" key="1">
    <citation type="journal article" date="2020" name="Stud. Mycol.">
        <title>101 Dothideomycetes genomes: a test case for predicting lifestyles and emergence of pathogens.</title>
        <authorList>
            <person name="Haridas S."/>
            <person name="Albert R."/>
            <person name="Binder M."/>
            <person name="Bloem J."/>
            <person name="Labutti K."/>
            <person name="Salamov A."/>
            <person name="Andreopoulos B."/>
            <person name="Baker S."/>
            <person name="Barry K."/>
            <person name="Bills G."/>
            <person name="Bluhm B."/>
            <person name="Cannon C."/>
            <person name="Castanera R."/>
            <person name="Culley D."/>
            <person name="Daum C."/>
            <person name="Ezra D."/>
            <person name="Gonzalez J."/>
            <person name="Henrissat B."/>
            <person name="Kuo A."/>
            <person name="Liang C."/>
            <person name="Lipzen A."/>
            <person name="Lutzoni F."/>
            <person name="Magnuson J."/>
            <person name="Mondo S."/>
            <person name="Nolan M."/>
            <person name="Ohm R."/>
            <person name="Pangilinan J."/>
            <person name="Park H.-J."/>
            <person name="Ramirez L."/>
            <person name="Alfaro M."/>
            <person name="Sun H."/>
            <person name="Tritt A."/>
            <person name="Yoshinaga Y."/>
            <person name="Zwiers L.-H."/>
            <person name="Turgeon B."/>
            <person name="Goodwin S."/>
            <person name="Spatafora J."/>
            <person name="Crous P."/>
            <person name="Grigoriev I."/>
        </authorList>
    </citation>
    <scope>NUCLEOTIDE SEQUENCE</scope>
    <source>
        <strain evidence="4">CBS 379.55</strain>
    </source>
</reference>
<protein>
    <submittedName>
        <fullName evidence="4">NAD(P)-binding protein</fullName>
    </submittedName>
</protein>
<dbReference type="InterPro" id="IPR008030">
    <property type="entry name" value="NmrA-like"/>
</dbReference>